<keyword evidence="8" id="KW-1185">Reference proteome</keyword>
<dbReference type="CDD" id="cd18300">
    <property type="entry name" value="BTB2_POZ_RhoBTB"/>
    <property type="match status" value="1"/>
</dbReference>
<keyword evidence="1" id="KW-0677">Repeat</keyword>
<reference evidence="6" key="2">
    <citation type="submission" date="2007-04" db="EMBL/GenBank/DDBJ databases">
        <title>The genome of the human body louse.</title>
        <authorList>
            <consortium name="The Human Body Louse Genome Consortium"/>
            <person name="Kirkness E."/>
            <person name="Walenz B."/>
            <person name="Hass B."/>
            <person name="Bruggner R."/>
            <person name="Strausberg R."/>
        </authorList>
    </citation>
    <scope>NUCLEOTIDE SEQUENCE</scope>
    <source>
        <strain evidence="6">USDA</strain>
    </source>
</reference>
<keyword evidence="3" id="KW-0342">GTP-binding</keyword>
<name>E0VA13_PEDHC</name>
<dbReference type="InterPro" id="IPR001806">
    <property type="entry name" value="Small_GTPase"/>
</dbReference>
<dbReference type="SUPFAM" id="SSF52540">
    <property type="entry name" value="P-loop containing nucleoside triphosphate hydrolases"/>
    <property type="match status" value="1"/>
</dbReference>
<dbReference type="CTD" id="8238838"/>
<dbReference type="GO" id="GO:0022412">
    <property type="term" value="P:cellular process involved in reproduction in multicellular organism"/>
    <property type="evidence" value="ECO:0007669"/>
    <property type="project" value="UniProtKB-ARBA"/>
</dbReference>
<dbReference type="InterPro" id="IPR003578">
    <property type="entry name" value="Small_GTPase_Rho"/>
</dbReference>
<dbReference type="SMART" id="SM00225">
    <property type="entry name" value="BTB"/>
    <property type="match status" value="2"/>
</dbReference>
<dbReference type="GO" id="GO:0003924">
    <property type="term" value="F:GTPase activity"/>
    <property type="evidence" value="ECO:0007669"/>
    <property type="project" value="InterPro"/>
</dbReference>
<gene>
    <name evidence="7" type="primary">8238838</name>
    <name evidence="6" type="ORF">Phum_PHUM025340</name>
</gene>
<reference evidence="6" key="1">
    <citation type="submission" date="2007-04" db="EMBL/GenBank/DDBJ databases">
        <title>Annotation of Pediculus humanus corporis strain USDA.</title>
        <authorList>
            <person name="Kirkness E."/>
            <person name="Hannick L."/>
            <person name="Hass B."/>
            <person name="Bruggner R."/>
            <person name="Lawson D."/>
            <person name="Bidwell S."/>
            <person name="Joardar V."/>
            <person name="Caler E."/>
            <person name="Walenz B."/>
            <person name="Inman J."/>
            <person name="Schobel S."/>
            <person name="Galinsky K."/>
            <person name="Amedeo P."/>
            <person name="Strausberg R."/>
        </authorList>
    </citation>
    <scope>NUCLEOTIDE SEQUENCE</scope>
    <source>
        <strain evidence="6">USDA</strain>
    </source>
</reference>
<evidence type="ECO:0000256" key="4">
    <source>
        <dbReference type="SAM" id="Phobius"/>
    </source>
</evidence>
<dbReference type="Pfam" id="PF00071">
    <property type="entry name" value="Ras"/>
    <property type="match status" value="1"/>
</dbReference>
<dbReference type="CDD" id="cd18499">
    <property type="entry name" value="BACK_RHOBTB"/>
    <property type="match status" value="1"/>
</dbReference>
<keyword evidence="4" id="KW-1133">Transmembrane helix</keyword>
<dbReference type="GO" id="GO:0035006">
    <property type="term" value="P:melanization defense response"/>
    <property type="evidence" value="ECO:0007669"/>
    <property type="project" value="UniProtKB-ARBA"/>
</dbReference>
<dbReference type="PROSITE" id="PS51420">
    <property type="entry name" value="RHO"/>
    <property type="match status" value="1"/>
</dbReference>
<reference evidence="7" key="3">
    <citation type="submission" date="2021-02" db="UniProtKB">
        <authorList>
            <consortium name="EnsemblMetazoa"/>
        </authorList>
    </citation>
    <scope>IDENTIFICATION</scope>
    <source>
        <strain evidence="7">USDA</strain>
    </source>
</reference>
<evidence type="ECO:0000313" key="7">
    <source>
        <dbReference type="EnsemblMetazoa" id="PHUM025340-PA"/>
    </source>
</evidence>
<dbReference type="PROSITE" id="PS50097">
    <property type="entry name" value="BTB"/>
    <property type="match status" value="2"/>
</dbReference>
<dbReference type="PANTHER" id="PTHR24072">
    <property type="entry name" value="RHO FAMILY GTPASE"/>
    <property type="match status" value="1"/>
</dbReference>
<dbReference type="EnsemblMetazoa" id="PHUM025340-RA">
    <property type="protein sequence ID" value="PHUM025340-PA"/>
    <property type="gene ID" value="PHUM025340"/>
</dbReference>
<evidence type="ECO:0000256" key="1">
    <source>
        <dbReference type="ARBA" id="ARBA00022737"/>
    </source>
</evidence>
<dbReference type="eggNOG" id="KOG0393">
    <property type="taxonomic scope" value="Eukaryota"/>
</dbReference>
<dbReference type="GO" id="GO:0005525">
    <property type="term" value="F:GTP binding"/>
    <property type="evidence" value="ECO:0007669"/>
    <property type="project" value="UniProtKB-KW"/>
</dbReference>
<dbReference type="InterPro" id="IPR000210">
    <property type="entry name" value="BTB/POZ_dom"/>
</dbReference>
<dbReference type="FunCoup" id="E0VA13">
    <property type="interactions" value="147"/>
</dbReference>
<dbReference type="HOGENOM" id="CLU_015517_0_0_1"/>
<dbReference type="Gene3D" id="3.40.50.300">
    <property type="entry name" value="P-loop containing nucleotide triphosphate hydrolases"/>
    <property type="match status" value="1"/>
</dbReference>
<evidence type="ECO:0000313" key="6">
    <source>
        <dbReference type="EMBL" id="EEB10219.1"/>
    </source>
</evidence>
<dbReference type="PROSITE" id="PS51421">
    <property type="entry name" value="RAS"/>
    <property type="match status" value="1"/>
</dbReference>
<dbReference type="OrthoDB" id="6020506at2759"/>
<keyword evidence="2" id="KW-0547">Nucleotide-binding</keyword>
<dbReference type="FunFam" id="3.30.710.10:FF:000014">
    <property type="entry name" value="Rho-related BTB domain-containing protein 2 isoform 1"/>
    <property type="match status" value="1"/>
</dbReference>
<keyword evidence="4" id="KW-0472">Membrane</keyword>
<dbReference type="EMBL" id="AAZO01000303">
    <property type="status" value="NOT_ANNOTATED_CDS"/>
    <property type="molecule type" value="Genomic_DNA"/>
</dbReference>
<evidence type="ECO:0000313" key="8">
    <source>
        <dbReference type="Proteomes" id="UP000009046"/>
    </source>
</evidence>
<keyword evidence="4" id="KW-0812">Transmembrane</keyword>
<dbReference type="InterPro" id="IPR027417">
    <property type="entry name" value="P-loop_NTPase"/>
</dbReference>
<dbReference type="GO" id="GO:0007264">
    <property type="term" value="P:small GTPase-mediated signal transduction"/>
    <property type="evidence" value="ECO:0007669"/>
    <property type="project" value="InterPro"/>
</dbReference>
<protein>
    <submittedName>
        <fullName evidence="6 7">Rhogtpase, putative</fullName>
    </submittedName>
</protein>
<feature type="domain" description="BTB" evidence="5">
    <location>
        <begin position="261"/>
        <end position="336"/>
    </location>
</feature>
<evidence type="ECO:0000256" key="3">
    <source>
        <dbReference type="ARBA" id="ARBA00023134"/>
    </source>
</evidence>
<evidence type="ECO:0000256" key="2">
    <source>
        <dbReference type="ARBA" id="ARBA00022741"/>
    </source>
</evidence>
<accession>E0VA13</accession>
<dbReference type="RefSeq" id="XP_002422957.1">
    <property type="nucleotide sequence ID" value="XM_002422912.1"/>
</dbReference>
<dbReference type="GO" id="GO:0035099">
    <property type="term" value="P:hemocyte migration"/>
    <property type="evidence" value="ECO:0007669"/>
    <property type="project" value="UniProtKB-ARBA"/>
</dbReference>
<dbReference type="SMART" id="SM00175">
    <property type="entry name" value="RAB"/>
    <property type="match status" value="1"/>
</dbReference>
<dbReference type="STRING" id="121224.E0VA13"/>
<dbReference type="NCBIfam" id="TIGR00231">
    <property type="entry name" value="small_GTP"/>
    <property type="match status" value="1"/>
</dbReference>
<dbReference type="OMA" id="TIDKDCN"/>
<dbReference type="Pfam" id="PF00651">
    <property type="entry name" value="BTB"/>
    <property type="match status" value="2"/>
</dbReference>
<dbReference type="VEuPathDB" id="VectorBase:PHUM025340"/>
<dbReference type="SMART" id="SM00173">
    <property type="entry name" value="RAS"/>
    <property type="match status" value="1"/>
</dbReference>
<dbReference type="SUPFAM" id="SSF54695">
    <property type="entry name" value="POZ domain"/>
    <property type="match status" value="2"/>
</dbReference>
<dbReference type="PRINTS" id="PR00449">
    <property type="entry name" value="RASTRNSFRMNG"/>
</dbReference>
<dbReference type="FunFam" id="3.40.50.300:FF:000177">
    <property type="entry name" value="Rho-related BTB domain-containing protein 2"/>
    <property type="match status" value="1"/>
</dbReference>
<dbReference type="InterPro" id="IPR005225">
    <property type="entry name" value="Small_GTP-bd"/>
</dbReference>
<proteinExistence type="predicted"/>
<dbReference type="GO" id="GO:0001667">
    <property type="term" value="P:ameboidal-type cell migration"/>
    <property type="evidence" value="ECO:0007669"/>
    <property type="project" value="UniProtKB-ARBA"/>
</dbReference>
<dbReference type="KEGG" id="phu:Phum_PHUM025340"/>
<sequence>MIMDNEQPHQELVKCVVVGDTAVGKTRLICARACNKHVSLSQLLTTHVPTVWAIDQYRIYKDVLERSWEVVDGVNVSLRLWDTFGDHEKDRRFAYGRSDVVLLCFSITNPVSLKNCVAMWYPEIRRFCPQTPVLLVGCKNDLRYMYRDEVYLSFFKDRTTRKSDLVMPDQARAVARELGVYYYETSVLTYYGVNEAFENAIRAALLARRHQRFWMTNLKKVQRPLLQVPYMPPKPSSPEIFVTASSYDENCMTMFLAQAHTDVILVSGSVRFPAHRFVLAAGSPSFQRLLLLDFTCDLLARSSSDSSMTSTIEEATQGEFNKDTEYLIRSEVKHNNFRVWDQLKRRSSCQVLSTNNIPKKVLHELNHPAFESISLKQCEGLDHRGKVTNTTQTVITLTKLITLQALKQCLQFIYNGTISTRNQNELQEIRQAAECLDFPELLVFVSNILTREEFQNTELRQRYRQAVRQRLKELCIRQGLMSDVVFQLDDSSFPAHRAILMARCDVMKAMFSGDFRESAAKVILFPGVREDTFVRLLLYIYTDDIPFINPLRCVDILELANRLCLPRLVNLVEQRVVEELTRSSVTQECNDALEHCLRLLEASKLHNADQLADWCLKYLCTNYDKICKKCPKLLKGLHPDNQEYLREHRWPPVWYLKEYDYYEKCVGEREREEKTLLKRSRKNSGCLCFTSSKSKEDNPDGNPEDNPTFTQQVSFSLYLNKFKKKKRWTVLILLLLLLLVFFFPPQVELTGETIESNETV</sequence>
<evidence type="ECO:0000259" key="5">
    <source>
        <dbReference type="PROSITE" id="PS50097"/>
    </source>
</evidence>
<dbReference type="Gene3D" id="3.30.710.10">
    <property type="entry name" value="Potassium Channel Kv1.1, Chain A"/>
    <property type="match status" value="3"/>
</dbReference>
<dbReference type="GO" id="GO:0010008">
    <property type="term" value="C:endosome membrane"/>
    <property type="evidence" value="ECO:0007669"/>
    <property type="project" value="UniProtKB-ARBA"/>
</dbReference>
<dbReference type="CDD" id="cd01873">
    <property type="entry name" value="RhoBTB"/>
    <property type="match status" value="1"/>
</dbReference>
<feature type="domain" description="BTB" evidence="5">
    <location>
        <begin position="482"/>
        <end position="549"/>
    </location>
</feature>
<dbReference type="PROSITE" id="PS51419">
    <property type="entry name" value="RAB"/>
    <property type="match status" value="1"/>
</dbReference>
<dbReference type="Proteomes" id="UP000009046">
    <property type="component" value="Unassembled WGS sequence"/>
</dbReference>
<dbReference type="AlphaFoldDB" id="E0VA13"/>
<feature type="transmembrane region" description="Helical" evidence="4">
    <location>
        <begin position="728"/>
        <end position="747"/>
    </location>
</feature>
<organism>
    <name type="scientific">Pediculus humanus subsp. corporis</name>
    <name type="common">Body louse</name>
    <dbReference type="NCBI Taxonomy" id="121224"/>
    <lineage>
        <taxon>Eukaryota</taxon>
        <taxon>Metazoa</taxon>
        <taxon>Ecdysozoa</taxon>
        <taxon>Arthropoda</taxon>
        <taxon>Hexapoda</taxon>
        <taxon>Insecta</taxon>
        <taxon>Pterygota</taxon>
        <taxon>Neoptera</taxon>
        <taxon>Paraneoptera</taxon>
        <taxon>Psocodea</taxon>
        <taxon>Troctomorpha</taxon>
        <taxon>Phthiraptera</taxon>
        <taxon>Anoplura</taxon>
        <taxon>Pediculidae</taxon>
        <taxon>Pediculus</taxon>
    </lineage>
</organism>
<dbReference type="SMART" id="SM00174">
    <property type="entry name" value="RHO"/>
    <property type="match status" value="1"/>
</dbReference>
<dbReference type="GO" id="GO:0003006">
    <property type="term" value="P:developmental process involved in reproduction"/>
    <property type="evidence" value="ECO:0007669"/>
    <property type="project" value="UniProtKB-ARBA"/>
</dbReference>
<dbReference type="InParanoid" id="E0VA13"/>
<dbReference type="InterPro" id="IPR011333">
    <property type="entry name" value="SKP1/BTB/POZ_sf"/>
</dbReference>
<dbReference type="GeneID" id="8238838"/>
<dbReference type="EMBL" id="DS235004">
    <property type="protein sequence ID" value="EEB10219.1"/>
    <property type="molecule type" value="Genomic_DNA"/>
</dbReference>